<dbReference type="Pfam" id="PF12708">
    <property type="entry name" value="Pect-lyase_RHGA_epim"/>
    <property type="match status" value="1"/>
</dbReference>
<dbReference type="SUPFAM" id="SSF49265">
    <property type="entry name" value="Fibronectin type III"/>
    <property type="match status" value="1"/>
</dbReference>
<feature type="domain" description="Rhamnogalacturonase A/B/Epimerase-like pectate lyase" evidence="1">
    <location>
        <begin position="557"/>
        <end position="616"/>
    </location>
</feature>
<evidence type="ECO:0000313" key="2">
    <source>
        <dbReference type="EMBL" id="MBD2847093.1"/>
    </source>
</evidence>
<dbReference type="EMBL" id="JACXIZ010000032">
    <property type="protein sequence ID" value="MBD2847093.1"/>
    <property type="molecule type" value="Genomic_DNA"/>
</dbReference>
<comment type="caution">
    <text evidence="2">The sequence shown here is derived from an EMBL/GenBank/DDBJ whole genome shotgun (WGS) entry which is preliminary data.</text>
</comment>
<accession>A0A927BUJ6</accession>
<dbReference type="InterPro" id="IPR011050">
    <property type="entry name" value="Pectin_lyase_fold/virulence"/>
</dbReference>
<sequence>MRIVKRATAQLLGLVMTIGLLMPTGYIGQSAPRAYADAEGSGAAAEEVLFSEDFESAPLGAALPPGLIPYIQGTRSTVEVAELAGNRVVKLNREATGTEGSPGIVYDFGGALTSGALTVTFDVYREPGQRFIVYGLGEDMNFGNTPALVFVDHNRHYTMNPTYQEVGTNQANRWYSYTLTADLTARTFELAIDGVPITKGPTAFRTDAAIERFAIYNRFGRGGSDNGYQLGAYYVDNLEIRYARELPQPISPAHLAEDVSDTPTFVWRDAGADSYTLIVARTPDFSEVSRTIAGITEPTYTLTSGQALDYDTAYYWKVVAEQDGEAWESGQIYGLRTQLDASGDRVPVVFETAPHAVGPGQTVQVFGERLDGDTLLLKRLPDWDEATIAAAVGTASADPEAIDPAGAAEIDAEAVDERVLRAVMPAADEWGAYALWAVNGSKRGEVRLLNRPTVYYASPDRVNLAGAREVRVIGRNLSHANGDSVSHVYLHSVSGAVYAMELDAVSPYSLEFELPQTLPPGEYGVWVHSGHGGAYGWGEVQTLTVVDEPAPAATYAITDYGAVADDAASDTLAIQTALDTAAAAGGGRVLVPAGEYLIDDTLAVDAGVELAGAGRDGSGAHLSRIRYADTGPIGPAGGGLGPAMVELAAHTALTGLELTGSVSVDRGIVIANGASDVVVRGNKLNTHFPTTGIKGYFGGVYGSGAAQLKRITVEDNAFDGYNAINFDRLTYSRIQGNTVQVRRYTPIVFSGSSRNIVEGNTIDGRNTDGKREANRGITFNYGTDQTGIGPNEMNYVAHNVITYVGNEVYPTNDGEYVLFDNLGDSSFPNTHYFGDVSEASGSEVTVADVSWTTDQMAQLYVLIVDGKGRGQYRKVVSNDHDTLVVDRPWELAPNYTSKLVVARFHAHNLVVGNTAAHNKGNSFLLWGNVIDNVLDGNEAEQGGAGITALDHSGNPNQYGAAYYNTIQHTVAPSVRIGYSEYGIGRNPRDAVIAMGNTLRGNTSASVGMRLNSIQDPSANVRETLIEANAATTPIDVTVNARDTLLRHNRLAGVAWRYSDAGSGTVIEELELPQPPASVKMMPQSDYAELVWDAVYGAEGYNVFRSIYGAQDYALLNAQPLTATTYADAAAAPGELYDYRVAAWTAQAWQGEPGAAIAGFGGAGIASSSLDYSSEQGEGGWSYRDADGELTYNADAWRNADDSVILTRHTAAIDGSDASEAIRQWEAPYDGEARLYGVIRSSGTSLPHGSAWRLEVNGSVLASSALAEQSVIDSVYQVRQGDAVRFVVAGPSGAGLTAVETEVETEYAVHFTREAPIALTPQSGAQEVLVQPTFHWMAIDSADTYTLIVDDDEDLSSPVAELSGLTGDSYALSGSSLLPHTTYYWQVRAHAGADSWETGRQPAVFTTGSAGRTAVLEEDYNATLAGALPPGYSVSSGDGDLITIAGTEDRYDHALRISSAGNGREPRVSFALPQAIDSGVVEMSWDVRHTGNSQLHFALFPGDGPISFKGLFSAYGHYWVDWKKASPYTSTVGQWRHVKLVLDLDAGEYVVDLDGERLGLDSGQQVFELADSQLTTITAQFYADRWDGAVEFDNLKVMTIDE</sequence>
<dbReference type="InterPro" id="IPR024535">
    <property type="entry name" value="RHGA/B-epi-like_pectate_lyase"/>
</dbReference>
<reference evidence="2" key="1">
    <citation type="submission" date="2020-09" db="EMBL/GenBank/DDBJ databases">
        <title>A novel bacterium of genus Paenibacillus, isolated from South China Sea.</title>
        <authorList>
            <person name="Huang H."/>
            <person name="Mo K."/>
            <person name="Hu Y."/>
        </authorList>
    </citation>
    <scope>NUCLEOTIDE SEQUENCE</scope>
    <source>
        <strain evidence="2">IB182496</strain>
    </source>
</reference>
<gene>
    <name evidence="2" type="ORF">IDH44_17990</name>
</gene>
<dbReference type="Gene3D" id="2.160.20.10">
    <property type="entry name" value="Single-stranded right-handed beta-helix, Pectin lyase-like"/>
    <property type="match status" value="1"/>
</dbReference>
<protein>
    <submittedName>
        <fullName evidence="2">Right-handed parallel beta-helix repeat-containing protein</fullName>
    </submittedName>
</protein>
<evidence type="ECO:0000259" key="1">
    <source>
        <dbReference type="Pfam" id="PF12708"/>
    </source>
</evidence>
<name>A0A927BUJ6_9BACL</name>
<evidence type="ECO:0000313" key="3">
    <source>
        <dbReference type="Proteomes" id="UP000621560"/>
    </source>
</evidence>
<dbReference type="InterPro" id="IPR012334">
    <property type="entry name" value="Pectin_lyas_fold"/>
</dbReference>
<organism evidence="2 3">
    <name type="scientific">Paenibacillus sabuli</name>
    <dbReference type="NCBI Taxonomy" id="2772509"/>
    <lineage>
        <taxon>Bacteria</taxon>
        <taxon>Bacillati</taxon>
        <taxon>Bacillota</taxon>
        <taxon>Bacilli</taxon>
        <taxon>Bacillales</taxon>
        <taxon>Paenibacillaceae</taxon>
        <taxon>Paenibacillus</taxon>
    </lineage>
</organism>
<dbReference type="Gene3D" id="2.60.40.10">
    <property type="entry name" value="Immunoglobulins"/>
    <property type="match status" value="3"/>
</dbReference>
<dbReference type="RefSeq" id="WP_190920087.1">
    <property type="nucleotide sequence ID" value="NZ_JACXIZ010000032.1"/>
</dbReference>
<dbReference type="InterPro" id="IPR036116">
    <property type="entry name" value="FN3_sf"/>
</dbReference>
<keyword evidence="3" id="KW-1185">Reference proteome</keyword>
<dbReference type="Proteomes" id="UP000621560">
    <property type="component" value="Unassembled WGS sequence"/>
</dbReference>
<proteinExistence type="predicted"/>
<dbReference type="InterPro" id="IPR013783">
    <property type="entry name" value="Ig-like_fold"/>
</dbReference>
<dbReference type="SUPFAM" id="SSF51126">
    <property type="entry name" value="Pectin lyase-like"/>
    <property type="match status" value="1"/>
</dbReference>